<feature type="modified residue" description="4-aspartylphosphate" evidence="2">
    <location>
        <position position="70"/>
    </location>
</feature>
<evidence type="ECO:0000313" key="6">
    <source>
        <dbReference type="EMBL" id="SOH04980.1"/>
    </source>
</evidence>
<reference evidence="7" key="3">
    <citation type="submission" date="2017-10" db="EMBL/GenBank/DDBJ databases">
        <authorList>
            <person name="Frank J."/>
        </authorList>
    </citation>
    <scope>NUCLEOTIDE SEQUENCE [LARGE SCALE GENOMIC DNA]</scope>
</reference>
<dbReference type="CDD" id="cd00156">
    <property type="entry name" value="REC"/>
    <property type="match status" value="1"/>
</dbReference>
<dbReference type="KEGG" id="kst:KSMBR1_2493"/>
<protein>
    <submittedName>
        <fullName evidence="5">Putative response regulator protein</fullName>
    </submittedName>
    <submittedName>
        <fullName evidence="4">Similar to response regulator protein</fullName>
    </submittedName>
</protein>
<organism evidence="4">
    <name type="scientific">Kuenenia stuttgartiensis</name>
    <dbReference type="NCBI Taxonomy" id="174633"/>
    <lineage>
        <taxon>Bacteria</taxon>
        <taxon>Pseudomonadati</taxon>
        <taxon>Planctomycetota</taxon>
        <taxon>Candidatus Brocadiia</taxon>
        <taxon>Candidatus Brocadiales</taxon>
        <taxon>Candidatus Brocadiaceae</taxon>
        <taxon>Candidatus Kuenenia</taxon>
    </lineage>
</organism>
<dbReference type="PROSITE" id="PS50110">
    <property type="entry name" value="RESPONSE_REGULATORY"/>
    <property type="match status" value="1"/>
</dbReference>
<evidence type="ECO:0000313" key="8">
    <source>
        <dbReference type="Proteomes" id="UP000501926"/>
    </source>
</evidence>
<reference evidence="4" key="2">
    <citation type="submission" date="2006-01" db="EMBL/GenBank/DDBJ databases">
        <authorList>
            <person name="Genoscope"/>
        </authorList>
    </citation>
    <scope>NUCLEOTIDE SEQUENCE</scope>
</reference>
<reference evidence="4" key="1">
    <citation type="journal article" date="2006" name="Nature">
        <title>Deciphering the evolution and metabolism of an anammox bacterium from a community genome.</title>
        <authorList>
            <person name="Strous M."/>
            <person name="Pelletier E."/>
            <person name="Mangenot S."/>
            <person name="Rattei T."/>
            <person name="Lehner A."/>
            <person name="Taylor M.W."/>
            <person name="Horn M."/>
            <person name="Daims H."/>
            <person name="Bartol-Mavel D."/>
            <person name="Wincker P."/>
            <person name="Barbe V."/>
            <person name="Fonknechten N."/>
            <person name="Vallenet D."/>
            <person name="Segurens B."/>
            <person name="Schenowitz-Truong C."/>
            <person name="Medigue C."/>
            <person name="Collingro A."/>
            <person name="Snel B."/>
            <person name="Dutilh B.E."/>
            <person name="OpDenCamp H.J.M."/>
            <person name="vanDerDrift C."/>
            <person name="Cirpus I."/>
            <person name="vanDePas-Schoonen K.T."/>
            <person name="Harhangi H.R."/>
            <person name="vanNiftrik L."/>
            <person name="Schmid M."/>
            <person name="Keltjens J."/>
            <person name="vanDeVossenberg J."/>
            <person name="Kartal B."/>
            <person name="Meier H."/>
            <person name="Frishman D."/>
            <person name="Huynen M.A."/>
            <person name="Mewes H."/>
            <person name="Weissenbach J."/>
            <person name="Jetten M.S.M."/>
            <person name="Wagner M."/>
            <person name="LePaslier D."/>
        </authorList>
    </citation>
    <scope>NUCLEOTIDE SEQUENCE</scope>
</reference>
<dbReference type="Proteomes" id="UP000501926">
    <property type="component" value="Chromosome"/>
</dbReference>
<dbReference type="Gene3D" id="3.40.50.2300">
    <property type="match status" value="1"/>
</dbReference>
<dbReference type="EMBL" id="CP049055">
    <property type="protein sequence ID" value="QII13917.1"/>
    <property type="molecule type" value="Genomic_DNA"/>
</dbReference>
<evidence type="ECO:0000313" key="7">
    <source>
        <dbReference type="Proteomes" id="UP000221734"/>
    </source>
</evidence>
<dbReference type="PANTHER" id="PTHR44591:SF3">
    <property type="entry name" value="RESPONSE REGULATORY DOMAIN-CONTAINING PROTEIN"/>
    <property type="match status" value="1"/>
</dbReference>
<sequence>MVIDVPETMYAAGSEKPEAILVAEDEYAVREIMEKLLENKGYKVISAVDGEDAVNKFEGHKGCIDMLLFDVMMPGMNGRNAYDRIKKIKPDIKTLFMGGYSENILTNKDLQDGRVYFLQKPIIPDKLFHKVSEILST</sequence>
<dbReference type="InterPro" id="IPR011006">
    <property type="entry name" value="CheY-like_superfamily"/>
</dbReference>
<evidence type="ECO:0000313" key="5">
    <source>
        <dbReference type="EMBL" id="QII13917.1"/>
    </source>
</evidence>
<evidence type="ECO:0000256" key="1">
    <source>
        <dbReference type="ARBA" id="ARBA00022553"/>
    </source>
</evidence>
<name>Q1PWJ6_KUEST</name>
<dbReference type="InterPro" id="IPR050595">
    <property type="entry name" value="Bact_response_regulator"/>
</dbReference>
<dbReference type="GO" id="GO:0000160">
    <property type="term" value="P:phosphorelay signal transduction system"/>
    <property type="evidence" value="ECO:0007669"/>
    <property type="project" value="InterPro"/>
</dbReference>
<keyword evidence="7" id="KW-1185">Reference proteome</keyword>
<feature type="domain" description="Response regulatory" evidence="3">
    <location>
        <begin position="19"/>
        <end position="135"/>
    </location>
</feature>
<dbReference type="InterPro" id="IPR001789">
    <property type="entry name" value="Sig_transdc_resp-reg_receiver"/>
</dbReference>
<dbReference type="EMBL" id="LT934425">
    <property type="protein sequence ID" value="SOH04980.1"/>
    <property type="molecule type" value="Genomic_DNA"/>
</dbReference>
<evidence type="ECO:0000256" key="2">
    <source>
        <dbReference type="PROSITE-ProRule" id="PRU00169"/>
    </source>
</evidence>
<keyword evidence="1 2" id="KW-0597">Phosphoprotein</keyword>
<dbReference type="SMART" id="SM00448">
    <property type="entry name" value="REC"/>
    <property type="match status" value="1"/>
</dbReference>
<dbReference type="SUPFAM" id="SSF52172">
    <property type="entry name" value="CheY-like"/>
    <property type="match status" value="1"/>
</dbReference>
<evidence type="ECO:0000259" key="3">
    <source>
        <dbReference type="PROSITE" id="PS50110"/>
    </source>
</evidence>
<dbReference type="AlphaFoldDB" id="Q1PWJ6"/>
<dbReference type="Proteomes" id="UP000221734">
    <property type="component" value="Chromosome Kuenenia_stuttgartiensis_MBR1"/>
</dbReference>
<dbReference type="PANTHER" id="PTHR44591">
    <property type="entry name" value="STRESS RESPONSE REGULATOR PROTEIN 1"/>
    <property type="match status" value="1"/>
</dbReference>
<reference evidence="5 8" key="5">
    <citation type="submission" date="2020-02" db="EMBL/GenBank/DDBJ databases">
        <title>Newly sequenced genome of strain CSTR1 showed variability in Candidatus Kuenenia stuttgartiensis genomes.</title>
        <authorList>
            <person name="Ding C."/>
            <person name="Adrian L."/>
        </authorList>
    </citation>
    <scope>NUCLEOTIDE SEQUENCE [LARGE SCALE GENOMIC DNA]</scope>
    <source>
        <strain evidence="5 8">CSTR1</strain>
    </source>
</reference>
<dbReference type="OrthoDB" id="9779069at2"/>
<proteinExistence type="predicted"/>
<reference evidence="6" key="4">
    <citation type="submission" date="2017-10" db="EMBL/GenBank/DDBJ databases">
        <authorList>
            <person name="Banno H."/>
            <person name="Chua N.-H."/>
        </authorList>
    </citation>
    <scope>NUCLEOTIDE SEQUENCE [LARGE SCALE GENOMIC DNA]</scope>
    <source>
        <strain evidence="6">Kuenenia_mbr1_ru-nijmegen</strain>
    </source>
</reference>
<gene>
    <name evidence="5" type="ORF">KsCSTR_45380</name>
    <name evidence="6" type="ORF">KSMBR1_2493</name>
    <name evidence="4" type="ORF">kustc0853</name>
</gene>
<dbReference type="Pfam" id="PF00072">
    <property type="entry name" value="Response_reg"/>
    <property type="match status" value="1"/>
</dbReference>
<dbReference type="RefSeq" id="WP_157820574.1">
    <property type="nucleotide sequence ID" value="NZ_OCTL01000103.1"/>
</dbReference>
<evidence type="ECO:0000313" key="4">
    <source>
        <dbReference type="EMBL" id="CAJ71598.1"/>
    </source>
</evidence>
<dbReference type="EMBL" id="CT573073">
    <property type="protein sequence ID" value="CAJ71598.1"/>
    <property type="molecule type" value="Genomic_DNA"/>
</dbReference>
<accession>Q1PWJ6</accession>